<sequence length="66" mass="7970">MFHLRYVHVCVLFCSLYICIMTMSWPPMWRTLLVFLGAMPFSLLIFFLFEFSFLPILPPFPQFWVS</sequence>
<feature type="transmembrane region" description="Helical" evidence="1">
    <location>
        <begin position="32"/>
        <end position="57"/>
    </location>
</feature>
<dbReference type="EMBL" id="ML742054">
    <property type="protein sequence ID" value="KAE8152397.1"/>
    <property type="molecule type" value="Genomic_DNA"/>
</dbReference>
<evidence type="ECO:0000313" key="3">
    <source>
        <dbReference type="Proteomes" id="UP000325780"/>
    </source>
</evidence>
<evidence type="ECO:0000256" key="1">
    <source>
        <dbReference type="SAM" id="Phobius"/>
    </source>
</evidence>
<organism evidence="2 3">
    <name type="scientific">Aspergillus avenaceus</name>
    <dbReference type="NCBI Taxonomy" id="36643"/>
    <lineage>
        <taxon>Eukaryota</taxon>
        <taxon>Fungi</taxon>
        <taxon>Dikarya</taxon>
        <taxon>Ascomycota</taxon>
        <taxon>Pezizomycotina</taxon>
        <taxon>Eurotiomycetes</taxon>
        <taxon>Eurotiomycetidae</taxon>
        <taxon>Eurotiales</taxon>
        <taxon>Aspergillaceae</taxon>
        <taxon>Aspergillus</taxon>
        <taxon>Aspergillus subgen. Circumdati</taxon>
    </lineage>
</organism>
<proteinExistence type="predicted"/>
<keyword evidence="1" id="KW-0472">Membrane</keyword>
<reference evidence="2 3" key="1">
    <citation type="submission" date="2019-04" db="EMBL/GenBank/DDBJ databases">
        <title>Friends and foes A comparative genomics study of 23 Aspergillus species from section Flavi.</title>
        <authorList>
            <consortium name="DOE Joint Genome Institute"/>
            <person name="Kjaerbolling I."/>
            <person name="Vesth T."/>
            <person name="Frisvad J.C."/>
            <person name="Nybo J.L."/>
            <person name="Theobald S."/>
            <person name="Kildgaard S."/>
            <person name="Isbrandt T."/>
            <person name="Kuo A."/>
            <person name="Sato A."/>
            <person name="Lyhne E.K."/>
            <person name="Kogle M.E."/>
            <person name="Wiebenga A."/>
            <person name="Kun R.S."/>
            <person name="Lubbers R.J."/>
            <person name="Makela M.R."/>
            <person name="Barry K."/>
            <person name="Chovatia M."/>
            <person name="Clum A."/>
            <person name="Daum C."/>
            <person name="Haridas S."/>
            <person name="He G."/>
            <person name="LaButti K."/>
            <person name="Lipzen A."/>
            <person name="Mondo S."/>
            <person name="Riley R."/>
            <person name="Salamov A."/>
            <person name="Simmons B.A."/>
            <person name="Magnuson J.K."/>
            <person name="Henrissat B."/>
            <person name="Mortensen U.H."/>
            <person name="Larsen T.O."/>
            <person name="Devries R.P."/>
            <person name="Grigoriev I.V."/>
            <person name="Machida M."/>
            <person name="Baker S.E."/>
            <person name="Andersen M.R."/>
        </authorList>
    </citation>
    <scope>NUCLEOTIDE SEQUENCE [LARGE SCALE GENOMIC DNA]</scope>
    <source>
        <strain evidence="2 3">IBT 18842</strain>
    </source>
</reference>
<keyword evidence="3" id="KW-1185">Reference proteome</keyword>
<dbReference type="Proteomes" id="UP000325780">
    <property type="component" value="Unassembled WGS sequence"/>
</dbReference>
<name>A0A5N6U174_ASPAV</name>
<protein>
    <submittedName>
        <fullName evidence="2">Uncharacterized protein</fullName>
    </submittedName>
</protein>
<evidence type="ECO:0000313" key="2">
    <source>
        <dbReference type="EMBL" id="KAE8152397.1"/>
    </source>
</evidence>
<dbReference type="AlphaFoldDB" id="A0A5N6U174"/>
<keyword evidence="1" id="KW-0812">Transmembrane</keyword>
<feature type="transmembrane region" description="Helical" evidence="1">
    <location>
        <begin position="6"/>
        <end position="25"/>
    </location>
</feature>
<gene>
    <name evidence="2" type="ORF">BDV25DRAFT_151252</name>
</gene>
<accession>A0A5N6U174</accession>
<keyword evidence="1" id="KW-1133">Transmembrane helix</keyword>